<dbReference type="AlphaFoldDB" id="A0A0K1Q7B0"/>
<dbReference type="Gene3D" id="1.10.150.80">
    <property type="entry name" value="HRDC domain"/>
    <property type="match status" value="2"/>
</dbReference>
<dbReference type="PROSITE" id="PS50967">
    <property type="entry name" value="HRDC"/>
    <property type="match status" value="2"/>
</dbReference>
<dbReference type="EMBL" id="CP012333">
    <property type="protein sequence ID" value="AKV01614.1"/>
    <property type="molecule type" value="Genomic_DNA"/>
</dbReference>
<feature type="domain" description="HRDC" evidence="1">
    <location>
        <begin position="224"/>
        <end position="305"/>
    </location>
</feature>
<dbReference type="InterPro" id="IPR036397">
    <property type="entry name" value="RNaseH_sf"/>
</dbReference>
<dbReference type="KEGG" id="llu:AKJ09_08277"/>
<dbReference type="OrthoDB" id="144122at2"/>
<dbReference type="InterPro" id="IPR002121">
    <property type="entry name" value="HRDC_dom"/>
</dbReference>
<dbReference type="InterPro" id="IPR012337">
    <property type="entry name" value="RNaseH-like_sf"/>
</dbReference>
<dbReference type="Gene3D" id="3.30.420.10">
    <property type="entry name" value="Ribonuclease H-like superfamily/Ribonuclease H"/>
    <property type="match status" value="1"/>
</dbReference>
<accession>A0A0K1Q7B0</accession>
<dbReference type="SUPFAM" id="SSF47819">
    <property type="entry name" value="HRDC-like"/>
    <property type="match status" value="2"/>
</dbReference>
<name>A0A0K1Q7B0_9BACT</name>
<sequence length="400" mass="43428">MPDAVPTSKTDPSTHPVSLVTTEPELVAAAKRLGQAPTVAFDLESNGLFAYRATACLVQLSSADEIVIVDAMATPLAPLADLLGSDRTVKIVHDVAFDARILAENGVHLANVRDTSVAARMLGRTATGLASLLSSELGISIDKALQQHDWGKRPLDAHALAYLSGDVQHLQSLADKLWAEVNERNIGDAIDEETRYRLSQAIDAAKTEDIRPPYIRLKGIDRAAQGDLPILKRLADLREARAKELDVPPYKVLGPDILFAIAQRRPKTMDDLARIRGATAGHRARSIARDVLRAVASGIADAGIPEEDRAMLQRPRLPSAIAKARRAREQRLTRWRKIEAKQRGIDEQVVLPGHCLQDIADLDEPSVDDLYTIAGIGRFRVERDGAAILAALNAPDEASP</sequence>
<protein>
    <submittedName>
        <fullName evidence="2">Ribonuclease D</fullName>
    </submittedName>
</protein>
<dbReference type="Pfam" id="PF01612">
    <property type="entry name" value="DNA_pol_A_exo1"/>
    <property type="match status" value="1"/>
</dbReference>
<proteinExistence type="predicted"/>
<dbReference type="GO" id="GO:0003676">
    <property type="term" value="F:nucleic acid binding"/>
    <property type="evidence" value="ECO:0007669"/>
    <property type="project" value="InterPro"/>
</dbReference>
<dbReference type="Pfam" id="PF00570">
    <property type="entry name" value="HRDC"/>
    <property type="match status" value="2"/>
</dbReference>
<dbReference type="PANTHER" id="PTHR47649">
    <property type="entry name" value="RIBONUCLEASE D"/>
    <property type="match status" value="1"/>
</dbReference>
<evidence type="ECO:0000259" key="1">
    <source>
        <dbReference type="PROSITE" id="PS50967"/>
    </source>
</evidence>
<organism evidence="2 3">
    <name type="scientific">Labilithrix luteola</name>
    <dbReference type="NCBI Taxonomy" id="1391654"/>
    <lineage>
        <taxon>Bacteria</taxon>
        <taxon>Pseudomonadati</taxon>
        <taxon>Myxococcota</taxon>
        <taxon>Polyangia</taxon>
        <taxon>Polyangiales</taxon>
        <taxon>Labilitrichaceae</taxon>
        <taxon>Labilithrix</taxon>
    </lineage>
</organism>
<dbReference type="PANTHER" id="PTHR47649:SF1">
    <property type="entry name" value="RIBONUCLEASE D"/>
    <property type="match status" value="1"/>
</dbReference>
<dbReference type="InterPro" id="IPR010997">
    <property type="entry name" value="HRDC-like_sf"/>
</dbReference>
<reference evidence="2 3" key="1">
    <citation type="submission" date="2015-08" db="EMBL/GenBank/DDBJ databases">
        <authorList>
            <person name="Babu N.S."/>
            <person name="Beckwith C.J."/>
            <person name="Beseler K.G."/>
            <person name="Brison A."/>
            <person name="Carone J.V."/>
            <person name="Caskin T.P."/>
            <person name="Diamond M."/>
            <person name="Durham M.E."/>
            <person name="Foxe J.M."/>
            <person name="Go M."/>
            <person name="Henderson B.A."/>
            <person name="Jones I.B."/>
            <person name="McGettigan J.A."/>
            <person name="Micheletti S.J."/>
            <person name="Nasrallah M.E."/>
            <person name="Ortiz D."/>
            <person name="Piller C.R."/>
            <person name="Privatt S.R."/>
            <person name="Schneider S.L."/>
            <person name="Sharp S."/>
            <person name="Smith T.C."/>
            <person name="Stanton J.D."/>
            <person name="Ullery H.E."/>
            <person name="Wilson R.J."/>
            <person name="Serrano M.G."/>
            <person name="Buck G."/>
            <person name="Lee V."/>
            <person name="Wang Y."/>
            <person name="Carvalho R."/>
            <person name="Voegtly L."/>
            <person name="Shi R."/>
            <person name="Duckworth R."/>
            <person name="Johnson A."/>
            <person name="Loviza R."/>
            <person name="Walstead R."/>
            <person name="Shah Z."/>
            <person name="Kiflezghi M."/>
            <person name="Wade K."/>
            <person name="Ball S.L."/>
            <person name="Bradley K.W."/>
            <person name="Asai D.J."/>
            <person name="Bowman C.A."/>
            <person name="Russell D.A."/>
            <person name="Pope W.H."/>
            <person name="Jacobs-Sera D."/>
            <person name="Hendrix R.W."/>
            <person name="Hatfull G.F."/>
        </authorList>
    </citation>
    <scope>NUCLEOTIDE SEQUENCE [LARGE SCALE GENOMIC DNA]</scope>
    <source>
        <strain evidence="2 3">DSM 27648</strain>
    </source>
</reference>
<dbReference type="GO" id="GO:0006139">
    <property type="term" value="P:nucleobase-containing compound metabolic process"/>
    <property type="evidence" value="ECO:0007669"/>
    <property type="project" value="InterPro"/>
</dbReference>
<dbReference type="InterPro" id="IPR051086">
    <property type="entry name" value="RNase_D-like"/>
</dbReference>
<evidence type="ECO:0000313" key="3">
    <source>
        <dbReference type="Proteomes" id="UP000064967"/>
    </source>
</evidence>
<dbReference type="SMART" id="SM00474">
    <property type="entry name" value="35EXOc"/>
    <property type="match status" value="1"/>
</dbReference>
<dbReference type="Proteomes" id="UP000064967">
    <property type="component" value="Chromosome"/>
</dbReference>
<dbReference type="SUPFAM" id="SSF53098">
    <property type="entry name" value="Ribonuclease H-like"/>
    <property type="match status" value="1"/>
</dbReference>
<dbReference type="GO" id="GO:0008408">
    <property type="term" value="F:3'-5' exonuclease activity"/>
    <property type="evidence" value="ECO:0007669"/>
    <property type="project" value="InterPro"/>
</dbReference>
<evidence type="ECO:0000313" key="2">
    <source>
        <dbReference type="EMBL" id="AKV01614.1"/>
    </source>
</evidence>
<dbReference type="InterPro" id="IPR044876">
    <property type="entry name" value="HRDC_dom_sf"/>
</dbReference>
<feature type="domain" description="HRDC" evidence="1">
    <location>
        <begin position="322"/>
        <end position="400"/>
    </location>
</feature>
<dbReference type="CDD" id="cd06142">
    <property type="entry name" value="RNaseD_exo"/>
    <property type="match status" value="1"/>
</dbReference>
<dbReference type="STRING" id="1391654.AKJ09_08277"/>
<dbReference type="SMART" id="SM00341">
    <property type="entry name" value="HRDC"/>
    <property type="match status" value="2"/>
</dbReference>
<dbReference type="InterPro" id="IPR002562">
    <property type="entry name" value="3'-5'_exonuclease_dom"/>
</dbReference>
<dbReference type="GO" id="GO:0000166">
    <property type="term" value="F:nucleotide binding"/>
    <property type="evidence" value="ECO:0007669"/>
    <property type="project" value="InterPro"/>
</dbReference>
<keyword evidence="3" id="KW-1185">Reference proteome</keyword>
<gene>
    <name evidence="2" type="ORF">AKJ09_08277</name>
</gene>